<feature type="domain" description="C2" evidence="2">
    <location>
        <begin position="20"/>
        <end position="135"/>
    </location>
</feature>
<dbReference type="Gene3D" id="2.60.40.150">
    <property type="entry name" value="C2 domain"/>
    <property type="match status" value="1"/>
</dbReference>
<feature type="chain" id="PRO_5042092013" description="C2 domain-containing protein" evidence="1">
    <location>
        <begin position="21"/>
        <end position="153"/>
    </location>
</feature>
<dbReference type="InterPro" id="IPR035892">
    <property type="entry name" value="C2_domain_sf"/>
</dbReference>
<gene>
    <name evidence="3" type="ORF">K450DRAFT_246045</name>
</gene>
<organism evidence="3 4">
    <name type="scientific">Umbelopsis ramanniana AG</name>
    <dbReference type="NCBI Taxonomy" id="1314678"/>
    <lineage>
        <taxon>Eukaryota</taxon>
        <taxon>Fungi</taxon>
        <taxon>Fungi incertae sedis</taxon>
        <taxon>Mucoromycota</taxon>
        <taxon>Mucoromycotina</taxon>
        <taxon>Umbelopsidomycetes</taxon>
        <taxon>Umbelopsidales</taxon>
        <taxon>Umbelopsidaceae</taxon>
        <taxon>Umbelopsis</taxon>
    </lineage>
</organism>
<accession>A0AAD5HE05</accession>
<reference evidence="3" key="2">
    <citation type="journal article" date="2022" name="Proc. Natl. Acad. Sci. U.S.A.">
        <title>Diploid-dominant life cycles characterize the early evolution of Fungi.</title>
        <authorList>
            <person name="Amses K.R."/>
            <person name="Simmons D.R."/>
            <person name="Longcore J.E."/>
            <person name="Mondo S.J."/>
            <person name="Seto K."/>
            <person name="Jeronimo G.H."/>
            <person name="Bonds A.E."/>
            <person name="Quandt C.A."/>
            <person name="Davis W.J."/>
            <person name="Chang Y."/>
            <person name="Federici B.A."/>
            <person name="Kuo A."/>
            <person name="LaButti K."/>
            <person name="Pangilinan J."/>
            <person name="Andreopoulos W."/>
            <person name="Tritt A."/>
            <person name="Riley R."/>
            <person name="Hundley H."/>
            <person name="Johnson J."/>
            <person name="Lipzen A."/>
            <person name="Barry K."/>
            <person name="Lang B.F."/>
            <person name="Cuomo C.A."/>
            <person name="Buchler N.E."/>
            <person name="Grigoriev I.V."/>
            <person name="Spatafora J.W."/>
            <person name="Stajich J.E."/>
            <person name="James T.Y."/>
        </authorList>
    </citation>
    <scope>NUCLEOTIDE SEQUENCE</scope>
    <source>
        <strain evidence="3">AG</strain>
    </source>
</reference>
<dbReference type="Proteomes" id="UP001206595">
    <property type="component" value="Unassembled WGS sequence"/>
</dbReference>
<dbReference type="SMART" id="SM00239">
    <property type="entry name" value="C2"/>
    <property type="match status" value="1"/>
</dbReference>
<dbReference type="InterPro" id="IPR000008">
    <property type="entry name" value="C2_dom"/>
</dbReference>
<sequence>MFASLFLITLSLMPFSFLMATGELTETTGANGIVEVHVISARGLKGVDKSGTSDPFVRLKVGKDHSKTKHIKKSLDPQWNETFKFKVTEAPVGLELDVKDHNTLSSSIALGSFHANLWDILKVQPGQSAETEQWFPISPPGSGEIQIRLVFSP</sequence>
<reference evidence="3" key="1">
    <citation type="submission" date="2021-06" db="EMBL/GenBank/DDBJ databases">
        <authorList>
            <consortium name="DOE Joint Genome Institute"/>
            <person name="Mondo S.J."/>
            <person name="Amses K.R."/>
            <person name="Simmons D.R."/>
            <person name="Longcore J.E."/>
            <person name="Seto K."/>
            <person name="Alves G.H."/>
            <person name="Bonds A.E."/>
            <person name="Quandt C.A."/>
            <person name="Davis W.J."/>
            <person name="Chang Y."/>
            <person name="Letcher P.M."/>
            <person name="Powell M.J."/>
            <person name="Kuo A."/>
            <person name="Labutti K."/>
            <person name="Pangilinan J."/>
            <person name="Andreopoulos W."/>
            <person name="Tritt A."/>
            <person name="Riley R."/>
            <person name="Hundley H."/>
            <person name="Johnson J."/>
            <person name="Lipzen A."/>
            <person name="Barry K."/>
            <person name="Berbee M.L."/>
            <person name="Buchler N.E."/>
            <person name="Grigoriev I.V."/>
            <person name="Spatafora J.W."/>
            <person name="Stajich J.E."/>
            <person name="James T.Y."/>
        </authorList>
    </citation>
    <scope>NUCLEOTIDE SEQUENCE</scope>
    <source>
        <strain evidence="3">AG</strain>
    </source>
</reference>
<feature type="signal peptide" evidence="1">
    <location>
        <begin position="1"/>
        <end position="20"/>
    </location>
</feature>
<evidence type="ECO:0000256" key="1">
    <source>
        <dbReference type="SAM" id="SignalP"/>
    </source>
</evidence>
<dbReference type="PANTHER" id="PTHR47264:SF3">
    <property type="entry name" value="SYNAPTOTAGMIN-5 ISOFORM X1"/>
    <property type="match status" value="1"/>
</dbReference>
<keyword evidence="4" id="KW-1185">Reference proteome</keyword>
<dbReference type="GeneID" id="75915197"/>
<evidence type="ECO:0000259" key="2">
    <source>
        <dbReference type="PROSITE" id="PS50004"/>
    </source>
</evidence>
<dbReference type="RefSeq" id="XP_051443692.1">
    <property type="nucleotide sequence ID" value="XM_051589852.1"/>
</dbReference>
<comment type="caution">
    <text evidence="3">The sequence shown here is derived from an EMBL/GenBank/DDBJ whole genome shotgun (WGS) entry which is preliminary data.</text>
</comment>
<dbReference type="SUPFAM" id="SSF49562">
    <property type="entry name" value="C2 domain (Calcium/lipid-binding domain, CaLB)"/>
    <property type="match status" value="1"/>
</dbReference>
<dbReference type="PROSITE" id="PS50004">
    <property type="entry name" value="C2"/>
    <property type="match status" value="1"/>
</dbReference>
<dbReference type="EMBL" id="MU620927">
    <property type="protein sequence ID" value="KAI8578688.1"/>
    <property type="molecule type" value="Genomic_DNA"/>
</dbReference>
<evidence type="ECO:0000313" key="3">
    <source>
        <dbReference type="EMBL" id="KAI8578688.1"/>
    </source>
</evidence>
<evidence type="ECO:0000313" key="4">
    <source>
        <dbReference type="Proteomes" id="UP001206595"/>
    </source>
</evidence>
<dbReference type="CDD" id="cd00030">
    <property type="entry name" value="C2"/>
    <property type="match status" value="1"/>
</dbReference>
<dbReference type="PANTHER" id="PTHR47264">
    <property type="entry name" value="OS01G0128800 PROTEIN"/>
    <property type="match status" value="1"/>
</dbReference>
<protein>
    <recommendedName>
        <fullName evidence="2">C2 domain-containing protein</fullName>
    </recommendedName>
</protein>
<dbReference type="AlphaFoldDB" id="A0AAD5HE05"/>
<proteinExistence type="predicted"/>
<keyword evidence="1" id="KW-0732">Signal</keyword>
<dbReference type="Pfam" id="PF00168">
    <property type="entry name" value="C2"/>
    <property type="match status" value="1"/>
</dbReference>
<dbReference type="PRINTS" id="PR00360">
    <property type="entry name" value="C2DOMAIN"/>
</dbReference>
<name>A0AAD5HE05_UMBRA</name>